<proteinExistence type="predicted"/>
<dbReference type="RefSeq" id="XP_015656356.1">
    <property type="nucleotide sequence ID" value="XM_015805063.1"/>
</dbReference>
<evidence type="ECO:0000313" key="2">
    <source>
        <dbReference type="EMBL" id="KPA77917.1"/>
    </source>
</evidence>
<gene>
    <name evidence="2" type="ORF">ABB37_06696</name>
</gene>
<accession>A0A0M9FXF4</accession>
<dbReference type="VEuPathDB" id="TriTrypDB:LpyrH10_15_1060"/>
<feature type="compositionally biased region" description="Basic and acidic residues" evidence="1">
    <location>
        <begin position="308"/>
        <end position="323"/>
    </location>
</feature>
<dbReference type="GeneID" id="26906982"/>
<name>A0A0M9FXF4_LEPPY</name>
<dbReference type="AlphaFoldDB" id="A0A0M9FXF4"/>
<feature type="region of interest" description="Disordered" evidence="1">
    <location>
        <begin position="294"/>
        <end position="335"/>
    </location>
</feature>
<keyword evidence="3" id="KW-1185">Reference proteome</keyword>
<dbReference type="Proteomes" id="UP000037923">
    <property type="component" value="Unassembled WGS sequence"/>
</dbReference>
<protein>
    <submittedName>
        <fullName evidence="2">Uncharacterized protein</fullName>
    </submittedName>
</protein>
<dbReference type="OMA" id="CKAEVQM"/>
<comment type="caution">
    <text evidence="2">The sequence shown here is derived from an EMBL/GenBank/DDBJ whole genome shotgun (WGS) entry which is preliminary data.</text>
</comment>
<organism evidence="2 3">
    <name type="scientific">Leptomonas pyrrhocoris</name>
    <name type="common">Firebug parasite</name>
    <dbReference type="NCBI Taxonomy" id="157538"/>
    <lineage>
        <taxon>Eukaryota</taxon>
        <taxon>Discoba</taxon>
        <taxon>Euglenozoa</taxon>
        <taxon>Kinetoplastea</taxon>
        <taxon>Metakinetoplastina</taxon>
        <taxon>Trypanosomatida</taxon>
        <taxon>Trypanosomatidae</taxon>
        <taxon>Leishmaniinae</taxon>
        <taxon>Leptomonas</taxon>
    </lineage>
</organism>
<dbReference type="OrthoDB" id="271444at2759"/>
<feature type="region of interest" description="Disordered" evidence="1">
    <location>
        <begin position="518"/>
        <end position="544"/>
    </location>
</feature>
<evidence type="ECO:0000313" key="3">
    <source>
        <dbReference type="Proteomes" id="UP000037923"/>
    </source>
</evidence>
<dbReference type="EMBL" id="LGTL01000015">
    <property type="protein sequence ID" value="KPA77917.1"/>
    <property type="molecule type" value="Genomic_DNA"/>
</dbReference>
<evidence type="ECO:0000256" key="1">
    <source>
        <dbReference type="SAM" id="MobiDB-lite"/>
    </source>
</evidence>
<sequence length="758" mass="84137">MAVVYPCEDDQRALATFTEFFVQQPTVNSLFRVNVHDVDTLTNACQSILGHLERVTRLFLTSTPLNVEDVPQAQVVQDAGTLAYETGSVYPHLTGNNTLVPYGIVLSESAGMAPPLLQNPKGYLRPQLDALNVMVAELDSSKAMLQSINVAYAYLWTTDVEALRQYVAQDEKRQRMQKPMWERTNMKTVIPTEALAPAPPHQLAAEPVSVDVASVAPRGAGGALGDGGGQSEGETSAPSIALPTYRTLLALDPTQLPSAQVQRSFAKFIQACDSLMEWAGSVLGLLSGKDDVPKAGTYEIPPSNNSSQRRDNQTPTSGEKRPAETNGTTTRRPATKTVRIHRYEIRDVSHIYDMYYQQAECFFLPQYALFDARIHQRLLQPAYFYALRILMEDMTTEMERLQHIAASRTSLVRADTRLSPYDAFQHGAYAGGLPEAYGVGVPASGSSPHTWATGDNEEPPKIVFRPTVPQFGFLRNTLRLLLSICLNEDDRTSFKRYEEMYETLVTNARDAVAELHHMPKPPSLSQKPGAGERPGRATAAGSSRRELVLVARESTMREALPPNKVAWAITAEDRGRLRGCFETYSDLRGSVRSLKLALDKDIKRKDETHRTRVLEVCVAEEKDPVTIMAIERQRERQEAVLRERRESSGFLGAARASLRSLAGTATCKAEVQMEDLGIPSTPQRDDEGVDMTTTSPYHAEKVLLQASVNRLWNAVEAHGIHMEREYPGLFYRGEKQRWAQRLDSLVGKANAMSVVFSP</sequence>
<reference evidence="2 3" key="1">
    <citation type="submission" date="2015-07" db="EMBL/GenBank/DDBJ databases">
        <title>High-quality genome of monoxenous trypanosomatid Leptomonas pyrrhocoris.</title>
        <authorList>
            <person name="Flegontov P."/>
            <person name="Butenko A."/>
            <person name="Firsov S."/>
            <person name="Vlcek C."/>
            <person name="Logacheva M.D."/>
            <person name="Field M."/>
            <person name="Filatov D."/>
            <person name="Flegontova O."/>
            <person name="Gerasimov E."/>
            <person name="Jackson A.P."/>
            <person name="Kelly S."/>
            <person name="Opperdoes F."/>
            <person name="O'Reilly A."/>
            <person name="Votypka J."/>
            <person name="Yurchenko V."/>
            <person name="Lukes J."/>
        </authorList>
    </citation>
    <scope>NUCLEOTIDE SEQUENCE [LARGE SCALE GENOMIC DNA]</scope>
    <source>
        <strain evidence="2">H10</strain>
    </source>
</reference>